<dbReference type="EMBL" id="OX596112">
    <property type="protein sequence ID" value="CAN0378439.1"/>
    <property type="molecule type" value="Genomic_DNA"/>
</dbReference>
<organism evidence="1 2">
    <name type="scientific">Rangifer tarandus platyrhynchus</name>
    <name type="common">Svalbard reindeer</name>
    <dbReference type="NCBI Taxonomy" id="3082113"/>
    <lineage>
        <taxon>Eukaryota</taxon>
        <taxon>Metazoa</taxon>
        <taxon>Chordata</taxon>
        <taxon>Craniata</taxon>
        <taxon>Vertebrata</taxon>
        <taxon>Euteleostomi</taxon>
        <taxon>Mammalia</taxon>
        <taxon>Eutheria</taxon>
        <taxon>Laurasiatheria</taxon>
        <taxon>Artiodactyla</taxon>
        <taxon>Ruminantia</taxon>
        <taxon>Pecora</taxon>
        <taxon>Cervidae</taxon>
        <taxon>Odocoileinae</taxon>
        <taxon>Rangifer</taxon>
    </lineage>
</organism>
<reference evidence="1" key="2">
    <citation type="submission" date="2025-03" db="EMBL/GenBank/DDBJ databases">
        <authorList>
            <consortium name="ELIXIR-Norway"/>
            <consortium name="Elixir Norway"/>
        </authorList>
    </citation>
    <scope>NUCLEOTIDE SEQUENCE</scope>
</reference>
<protein>
    <submittedName>
        <fullName evidence="1">Uncharacterized protein</fullName>
    </submittedName>
</protein>
<gene>
    <name evidence="1" type="ORF">MRATA1EN22A_LOCUS16954</name>
</gene>
<dbReference type="Proteomes" id="UP001162501">
    <property type="component" value="Chromosome 28"/>
</dbReference>
<accession>A0AC59ZDK7</accession>
<name>A0AC59ZDK7_RANTA</name>
<proteinExistence type="predicted"/>
<evidence type="ECO:0000313" key="1">
    <source>
        <dbReference type="EMBL" id="CAN0378439.1"/>
    </source>
</evidence>
<sequence length="212" mass="24463">MQPELASMQSTPIFLECLLFEKLTAGRMDGETDQKNLIWLPSFGRLWGRFKVSFCVSQLADGQCKLWEWTVPLSNRPRPLRESDWLILQGLVRHQHLISKAMMNCPRVQRNSCSKGCCLLSTYYMPHRRRTEHSFNFPEQLMCLRWEKRQIKKAWRSRVLQPDLGAVWGEMKFTGVSASIGPIWLSRHQRALCPICLSQPDAGLETLASGRG</sequence>
<evidence type="ECO:0000313" key="2">
    <source>
        <dbReference type="Proteomes" id="UP001162501"/>
    </source>
</evidence>
<reference evidence="1" key="1">
    <citation type="submission" date="2023-05" db="EMBL/GenBank/DDBJ databases">
        <authorList>
            <consortium name="ELIXIR-Norway"/>
        </authorList>
    </citation>
    <scope>NUCLEOTIDE SEQUENCE</scope>
</reference>